<dbReference type="AlphaFoldDB" id="A0A6A6Q2J5"/>
<dbReference type="OrthoDB" id="10263222at2759"/>
<dbReference type="GO" id="GO:0000460">
    <property type="term" value="P:maturation of 5.8S rRNA"/>
    <property type="evidence" value="ECO:0007669"/>
    <property type="project" value="TreeGrafter"/>
</dbReference>
<dbReference type="EMBL" id="MU001632">
    <property type="protein sequence ID" value="KAF2486219.1"/>
    <property type="molecule type" value="Genomic_DNA"/>
</dbReference>
<dbReference type="PANTHER" id="PTHR15002">
    <property type="entry name" value="RIBOSOMAL BIOGENESIS PROTEIN LAS1L"/>
    <property type="match status" value="1"/>
</dbReference>
<dbReference type="Proteomes" id="UP000799767">
    <property type="component" value="Unassembled WGS sequence"/>
</dbReference>
<protein>
    <submittedName>
        <fullName evidence="1">Las1-like-domain-containing protein</fullName>
    </submittedName>
</protein>
<proteinExistence type="predicted"/>
<keyword evidence="2" id="KW-1185">Reference proteome</keyword>
<sequence>MAKHTITPWRMNADLLQVRTQLFSLSTEDNQARRHAVNRVMAWKLRGNLPHAVESTALLIDAILHHDSNINSSFSIRAVYSAAFSRFVTGFCDIGRHKERTLEPISMLEIARQIDMPADFVALRHEATHEELPGLKRLTHATQQALDWLWRVYWSRLDETAGEEAVAMPSDVLRSELSSVLRAFRRELRNLLRAPKSSTHHDTALEVQRTCAKLEELGHGAPQLSTLLISTMLGERLILPADMELGSSLRGAFLLWDDLILELSRRFGDFVRDLGMAMLDELARSSGVRPDTAATKEGFADWLIHLLSIHIKDVNGQVDFAAELMKGCCLYPGYWTRKVAARVLERGNESFKEEWRDLLEASMEGSESDSLAGAEKRGADGEALALHSHIQESAHGRAESWSRTILPPIAPMGVV</sequence>
<dbReference type="RefSeq" id="XP_033592788.1">
    <property type="nucleotide sequence ID" value="XM_033738659.1"/>
</dbReference>
<evidence type="ECO:0000313" key="1">
    <source>
        <dbReference type="EMBL" id="KAF2486219.1"/>
    </source>
</evidence>
<evidence type="ECO:0000313" key="2">
    <source>
        <dbReference type="Proteomes" id="UP000799767"/>
    </source>
</evidence>
<dbReference type="GO" id="GO:0004519">
    <property type="term" value="F:endonuclease activity"/>
    <property type="evidence" value="ECO:0007669"/>
    <property type="project" value="InterPro"/>
</dbReference>
<dbReference type="GeneID" id="54479661"/>
<name>A0A6A6Q2J5_9PEZI</name>
<gene>
    <name evidence="1" type="ORF">BDY17DRAFT_73146</name>
</gene>
<reference evidence="1" key="1">
    <citation type="journal article" date="2020" name="Stud. Mycol.">
        <title>101 Dothideomycetes genomes: a test case for predicting lifestyles and emergence of pathogens.</title>
        <authorList>
            <person name="Haridas S."/>
            <person name="Albert R."/>
            <person name="Binder M."/>
            <person name="Bloem J."/>
            <person name="Labutti K."/>
            <person name="Salamov A."/>
            <person name="Andreopoulos B."/>
            <person name="Baker S."/>
            <person name="Barry K."/>
            <person name="Bills G."/>
            <person name="Bluhm B."/>
            <person name="Cannon C."/>
            <person name="Castanera R."/>
            <person name="Culley D."/>
            <person name="Daum C."/>
            <person name="Ezra D."/>
            <person name="Gonzalez J."/>
            <person name="Henrissat B."/>
            <person name="Kuo A."/>
            <person name="Liang C."/>
            <person name="Lipzen A."/>
            <person name="Lutzoni F."/>
            <person name="Magnuson J."/>
            <person name="Mondo S."/>
            <person name="Nolan M."/>
            <person name="Ohm R."/>
            <person name="Pangilinan J."/>
            <person name="Park H.-J."/>
            <person name="Ramirez L."/>
            <person name="Alfaro M."/>
            <person name="Sun H."/>
            <person name="Tritt A."/>
            <person name="Yoshinaga Y."/>
            <person name="Zwiers L.-H."/>
            <person name="Turgeon B."/>
            <person name="Goodwin S."/>
            <person name="Spatafora J."/>
            <person name="Crous P."/>
            <person name="Grigoriev I."/>
        </authorList>
    </citation>
    <scope>NUCLEOTIDE SEQUENCE</scope>
    <source>
        <strain evidence="1">CBS 113389</strain>
    </source>
</reference>
<accession>A0A6A6Q2J5</accession>
<dbReference type="GO" id="GO:0000470">
    <property type="term" value="P:maturation of LSU-rRNA"/>
    <property type="evidence" value="ECO:0007669"/>
    <property type="project" value="TreeGrafter"/>
</dbReference>
<dbReference type="GO" id="GO:0030687">
    <property type="term" value="C:preribosome, large subunit precursor"/>
    <property type="evidence" value="ECO:0007669"/>
    <property type="project" value="TreeGrafter"/>
</dbReference>
<organism evidence="1 2">
    <name type="scientific">Neohortaea acidophila</name>
    <dbReference type="NCBI Taxonomy" id="245834"/>
    <lineage>
        <taxon>Eukaryota</taxon>
        <taxon>Fungi</taxon>
        <taxon>Dikarya</taxon>
        <taxon>Ascomycota</taxon>
        <taxon>Pezizomycotina</taxon>
        <taxon>Dothideomycetes</taxon>
        <taxon>Dothideomycetidae</taxon>
        <taxon>Mycosphaerellales</taxon>
        <taxon>Teratosphaeriaceae</taxon>
        <taxon>Neohortaea</taxon>
    </lineage>
</organism>
<dbReference type="InterPro" id="IPR007174">
    <property type="entry name" value="Las1"/>
</dbReference>
<dbReference type="PANTHER" id="PTHR15002:SF0">
    <property type="entry name" value="RIBOSOMAL BIOGENESIS PROTEIN LAS1L"/>
    <property type="match status" value="1"/>
</dbReference>
<dbReference type="GO" id="GO:0090730">
    <property type="term" value="C:Las1 complex"/>
    <property type="evidence" value="ECO:0007669"/>
    <property type="project" value="InterPro"/>
</dbReference>
<dbReference type="Pfam" id="PF04031">
    <property type="entry name" value="Las1"/>
    <property type="match status" value="1"/>
</dbReference>